<dbReference type="InterPro" id="IPR025202">
    <property type="entry name" value="PLD-like_dom"/>
</dbReference>
<proteinExistence type="predicted"/>
<dbReference type="SMART" id="SM00155">
    <property type="entry name" value="PLDc"/>
    <property type="match status" value="2"/>
</dbReference>
<dbReference type="EMBL" id="KT944273">
    <property type="protein sequence ID" value="ALV86707.1"/>
    <property type="molecule type" value="Genomic_DNA"/>
</dbReference>
<dbReference type="PROSITE" id="PS50035">
    <property type="entry name" value="PLD"/>
    <property type="match status" value="2"/>
</dbReference>
<accession>A0A0U3SVR0</accession>
<dbReference type="Gene3D" id="3.30.870.10">
    <property type="entry name" value="Endonuclease Chain A"/>
    <property type="match status" value="2"/>
</dbReference>
<name>A0A0U3SVR0_9BACT</name>
<protein>
    <submittedName>
        <fullName evidence="2">Phospholipase D/Transphosphatidylase</fullName>
    </submittedName>
</protein>
<feature type="domain" description="PLD phosphodiesterase" evidence="1">
    <location>
        <begin position="427"/>
        <end position="454"/>
    </location>
</feature>
<evidence type="ECO:0000259" key="1">
    <source>
        <dbReference type="PROSITE" id="PS50035"/>
    </source>
</evidence>
<sequence length="538" mass="59505">MGAERAMRLGTWGRGIGWLAALALFLLLAGCAGLPRDVERPPSYAVADTANTALGRLAVAGAPDGQQSGFRLLPMPAYSMHARLELARRAQRSIDIQYYLVQNDETGRYLLRTLRDAAERGVRVRVLIDDLYTAGADTLLASLAAHPNVEVRIFNPFPAGRDRLLTRLGASLLDIDRIHRRMHNKLFVADNAMAVVGGRNIANEYFMRNAGSNFIDIDTLVTGAVVPRLSSLFDMYWNSPFVYPIESLAQVEGTPAQLRQRFEEMTWDAAIWAPQTPIERDLLGYQALAEDLDAGELSLIWARAEAYADTPHKALGPREARPRVAADSPEGVLFNVRRYVRAAEREALVTTPYLIPGRGGMESVRQLRERGVRFTLVTNSLAATDESLVHLGYRRYRPELVRLGVELYELSPKRVEQTQRFGIFGSASGRLHGKSAVVDGKVVFIGSLNFDPRSDLHNTELGLFIHSPQIAAQLTSLVGFITMDAAYRVRLGPRGDVEWVSPSEDGGPDVVQHTEPETDFGSRLKLELLAPLVPESLL</sequence>
<dbReference type="PANTHER" id="PTHR21248:SF12">
    <property type="entry name" value="CARDIOLIPIN SYNTHASE C"/>
    <property type="match status" value="1"/>
</dbReference>
<dbReference type="CDD" id="cd09113">
    <property type="entry name" value="PLDc_ymdC_like_2"/>
    <property type="match status" value="1"/>
</dbReference>
<dbReference type="AlphaFoldDB" id="A0A0U3SVR0"/>
<reference evidence="2" key="1">
    <citation type="submission" date="2015-10" db="EMBL/GenBank/DDBJ databases">
        <title>Biosynthesis of SCL-MCL polyhydroxyalkanoates by metagenomic clones in Pseudomonas putida.</title>
        <authorList>
            <person name="Cheng J."/>
            <person name="Charles T.C."/>
        </authorList>
    </citation>
    <scope>NUCLEOTIDE SEQUENCE</scope>
</reference>
<dbReference type="PANTHER" id="PTHR21248">
    <property type="entry name" value="CARDIOLIPIN SYNTHASE"/>
    <property type="match status" value="1"/>
</dbReference>
<dbReference type="GO" id="GO:0030572">
    <property type="term" value="F:phosphatidyltransferase activity"/>
    <property type="evidence" value="ECO:0007669"/>
    <property type="project" value="UniProtKB-ARBA"/>
</dbReference>
<dbReference type="InterPro" id="IPR001736">
    <property type="entry name" value="PLipase_D/transphosphatidylase"/>
</dbReference>
<dbReference type="PROSITE" id="PS51257">
    <property type="entry name" value="PROKAR_LIPOPROTEIN"/>
    <property type="match status" value="1"/>
</dbReference>
<dbReference type="Pfam" id="PF13091">
    <property type="entry name" value="PLDc_2"/>
    <property type="match status" value="2"/>
</dbReference>
<organism evidence="2">
    <name type="scientific">uncultured bacterium P1N3</name>
    <dbReference type="NCBI Taxonomy" id="1748283"/>
    <lineage>
        <taxon>Bacteria</taxon>
        <taxon>environmental samples</taxon>
    </lineage>
</organism>
<dbReference type="GO" id="GO:0032049">
    <property type="term" value="P:cardiolipin biosynthetic process"/>
    <property type="evidence" value="ECO:0007669"/>
    <property type="project" value="UniProtKB-ARBA"/>
</dbReference>
<dbReference type="SUPFAM" id="SSF56024">
    <property type="entry name" value="Phospholipase D/nuclease"/>
    <property type="match status" value="2"/>
</dbReference>
<dbReference type="CDD" id="cd09111">
    <property type="entry name" value="PLDc_ymdC_like_1"/>
    <property type="match status" value="1"/>
</dbReference>
<evidence type="ECO:0000313" key="2">
    <source>
        <dbReference type="EMBL" id="ALV86707.1"/>
    </source>
</evidence>
<feature type="domain" description="PLD phosphodiesterase" evidence="1">
    <location>
        <begin position="178"/>
        <end position="205"/>
    </location>
</feature>